<feature type="non-terminal residue" evidence="1">
    <location>
        <position position="47"/>
    </location>
</feature>
<reference evidence="1" key="1">
    <citation type="journal article" date="2014" name="Front. Microbiol.">
        <title>High frequency of phylogenetically diverse reductive dehalogenase-homologous genes in deep subseafloor sedimentary metagenomes.</title>
        <authorList>
            <person name="Kawai M."/>
            <person name="Futagami T."/>
            <person name="Toyoda A."/>
            <person name="Takaki Y."/>
            <person name="Nishi S."/>
            <person name="Hori S."/>
            <person name="Arai W."/>
            <person name="Tsubouchi T."/>
            <person name="Morono Y."/>
            <person name="Uchiyama I."/>
            <person name="Ito T."/>
            <person name="Fujiyama A."/>
            <person name="Inagaki F."/>
            <person name="Takami H."/>
        </authorList>
    </citation>
    <scope>NUCLEOTIDE SEQUENCE</scope>
    <source>
        <strain evidence="1">Expedition CK06-06</strain>
    </source>
</reference>
<dbReference type="InterPro" id="IPR009057">
    <property type="entry name" value="Homeodomain-like_sf"/>
</dbReference>
<evidence type="ECO:0008006" key="2">
    <source>
        <dbReference type="Google" id="ProtNLM"/>
    </source>
</evidence>
<organism evidence="1">
    <name type="scientific">marine sediment metagenome</name>
    <dbReference type="NCBI Taxonomy" id="412755"/>
    <lineage>
        <taxon>unclassified sequences</taxon>
        <taxon>metagenomes</taxon>
        <taxon>ecological metagenomes</taxon>
    </lineage>
</organism>
<dbReference type="GO" id="GO:0006313">
    <property type="term" value="P:DNA transposition"/>
    <property type="evidence" value="ECO:0007669"/>
    <property type="project" value="InterPro"/>
</dbReference>
<dbReference type="SUPFAM" id="SSF46689">
    <property type="entry name" value="Homeodomain-like"/>
    <property type="match status" value="1"/>
</dbReference>
<dbReference type="Gene3D" id="1.10.10.60">
    <property type="entry name" value="Homeodomain-like"/>
    <property type="match status" value="1"/>
</dbReference>
<name>X0T1U2_9ZZZZ</name>
<accession>X0T1U2</accession>
<dbReference type="GO" id="GO:0003677">
    <property type="term" value="F:DNA binding"/>
    <property type="evidence" value="ECO:0007669"/>
    <property type="project" value="InterPro"/>
</dbReference>
<dbReference type="EMBL" id="BARS01003339">
    <property type="protein sequence ID" value="GAF81331.1"/>
    <property type="molecule type" value="Genomic_DNA"/>
</dbReference>
<protein>
    <recommendedName>
        <fullName evidence="2">Transposase</fullName>
    </recommendedName>
</protein>
<dbReference type="GO" id="GO:0004803">
    <property type="term" value="F:transposase activity"/>
    <property type="evidence" value="ECO:0007669"/>
    <property type="project" value="InterPro"/>
</dbReference>
<dbReference type="AlphaFoldDB" id="X0T1U2"/>
<proteinExistence type="predicted"/>
<gene>
    <name evidence="1" type="ORF">S01H1_06464</name>
</gene>
<evidence type="ECO:0000313" key="1">
    <source>
        <dbReference type="EMBL" id="GAF81331.1"/>
    </source>
</evidence>
<dbReference type="Pfam" id="PF01527">
    <property type="entry name" value="HTH_Tnp_1"/>
    <property type="match status" value="1"/>
</dbReference>
<dbReference type="InterPro" id="IPR002514">
    <property type="entry name" value="Transposase_8"/>
</dbReference>
<comment type="caution">
    <text evidence="1">The sequence shown here is derived from an EMBL/GenBank/DDBJ whole genome shotgun (WGS) entry which is preliminary data.</text>
</comment>
<sequence length="47" mass="5210">MQARSIRKYDDEFKNNAVSLYLSSGKSYPQLGDELGMAPSTLAGWVN</sequence>